<dbReference type="Proteomes" id="UP000193427">
    <property type="component" value="Chromosome"/>
</dbReference>
<evidence type="ECO:0000313" key="1">
    <source>
        <dbReference type="EMBL" id="ARN19095.1"/>
    </source>
</evidence>
<organism evidence="1 2">
    <name type="scientific">Piscinibacter gummiphilus</name>
    <dbReference type="NCBI Taxonomy" id="946333"/>
    <lineage>
        <taxon>Bacteria</taxon>
        <taxon>Pseudomonadati</taxon>
        <taxon>Pseudomonadota</taxon>
        <taxon>Betaproteobacteria</taxon>
        <taxon>Burkholderiales</taxon>
        <taxon>Sphaerotilaceae</taxon>
        <taxon>Piscinibacter</taxon>
    </lineage>
</organism>
<keyword evidence="2" id="KW-1185">Reference proteome</keyword>
<protein>
    <submittedName>
        <fullName evidence="1">Uncharacterized protein</fullName>
    </submittedName>
</protein>
<dbReference type="Pfam" id="PF11804">
    <property type="entry name" value="DUF3325"/>
    <property type="match status" value="1"/>
</dbReference>
<evidence type="ECO:0000313" key="2">
    <source>
        <dbReference type="Proteomes" id="UP000193427"/>
    </source>
</evidence>
<name>A0A1W6L482_9BURK</name>
<gene>
    <name evidence="1" type="ORF">A4W93_03715</name>
</gene>
<sequence>MAPLSIAAATALGLATSYAGMTGLCLAMDRHHDQVWGRDATPLVRRLLRLAGIVLLAGGFLLCIGAWGGAIGPVVWVGFLSAGALSLVLLLPYAPRFAGVLAALAGAASVVGGVLALG</sequence>
<dbReference type="AlphaFoldDB" id="A0A1W6L482"/>
<accession>A0A1W6L482</accession>
<reference evidence="1 2" key="1">
    <citation type="submission" date="2016-04" db="EMBL/GenBank/DDBJ databases">
        <title>Complete genome sequence of natural rubber-degrading, novel Gram-negative bacterium, Rhizobacter gummiphilus strain NS21.</title>
        <authorList>
            <person name="Tabata M."/>
            <person name="Kasai D."/>
            <person name="Fukuda M."/>
        </authorList>
    </citation>
    <scope>NUCLEOTIDE SEQUENCE [LARGE SCALE GENOMIC DNA]</scope>
    <source>
        <strain evidence="1 2">NS21</strain>
    </source>
</reference>
<dbReference type="EMBL" id="CP015118">
    <property type="protein sequence ID" value="ARN19095.1"/>
    <property type="molecule type" value="Genomic_DNA"/>
</dbReference>
<dbReference type="STRING" id="946333.A4W93_03715"/>
<dbReference type="RefSeq" id="WP_085749335.1">
    <property type="nucleotide sequence ID" value="NZ_BSPR01000002.1"/>
</dbReference>
<proteinExistence type="predicted"/>
<dbReference type="InterPro" id="IPR021762">
    <property type="entry name" value="DUF3325"/>
</dbReference>
<dbReference type="OrthoDB" id="8797226at2"/>
<dbReference type="KEGG" id="rgu:A4W93_03715"/>